<name>A0A2R4WPL6_9HYPH</name>
<dbReference type="InterPro" id="IPR009742">
    <property type="entry name" value="Curlin_rpt"/>
</dbReference>
<dbReference type="AlphaFoldDB" id="A0A2R4WPL6"/>
<evidence type="ECO:0000256" key="2">
    <source>
        <dbReference type="ARBA" id="ARBA00022729"/>
    </source>
</evidence>
<evidence type="ECO:0000313" key="4">
    <source>
        <dbReference type="Proteomes" id="UP000244755"/>
    </source>
</evidence>
<dbReference type="KEGG" id="mee:DA075_23400"/>
<dbReference type="OrthoDB" id="8003887at2"/>
<gene>
    <name evidence="3" type="ORF">DA075_23400</name>
</gene>
<reference evidence="3 4" key="1">
    <citation type="submission" date="2018-04" db="EMBL/GenBank/DDBJ databases">
        <title>Methylobacterium sp. PR1016A genome.</title>
        <authorList>
            <person name="Park W."/>
        </authorList>
    </citation>
    <scope>NUCLEOTIDE SEQUENCE [LARGE SCALE GENOMIC DNA]</scope>
    <source>
        <strain evidence="3 4">PR1016A</strain>
    </source>
</reference>
<dbReference type="Proteomes" id="UP000244755">
    <property type="component" value="Chromosome 1"/>
</dbReference>
<dbReference type="EMBL" id="CP028843">
    <property type="protein sequence ID" value="AWB23477.1"/>
    <property type="molecule type" value="Genomic_DNA"/>
</dbReference>
<keyword evidence="2" id="KW-0732">Signal</keyword>
<sequence>MPGASAMWAPEFMRALGPAGLGPPARGLRAFGVLAGLAAGLAAGAAAGQTLTITQMRQANVYGTVQVGPQVRPTDVTQVGRANMVGIMQAGANPRASVTQTGRANAAFIGQYENILPRGALRMP</sequence>
<dbReference type="GO" id="GO:0009289">
    <property type="term" value="C:pilus"/>
    <property type="evidence" value="ECO:0007669"/>
    <property type="project" value="InterPro"/>
</dbReference>
<keyword evidence="4" id="KW-1185">Reference proteome</keyword>
<accession>A0A2R4WPL6</accession>
<proteinExistence type="inferred from homology"/>
<evidence type="ECO:0000313" key="3">
    <source>
        <dbReference type="EMBL" id="AWB23477.1"/>
    </source>
</evidence>
<evidence type="ECO:0000256" key="1">
    <source>
        <dbReference type="ARBA" id="ARBA00009766"/>
    </source>
</evidence>
<comment type="similarity">
    <text evidence="1">Belongs to the CsgA/CsgB family.</text>
</comment>
<protein>
    <submittedName>
        <fullName evidence="3">Uncharacterized protein</fullName>
    </submittedName>
</protein>
<dbReference type="Pfam" id="PF07012">
    <property type="entry name" value="Curlin_rpt"/>
    <property type="match status" value="1"/>
</dbReference>
<dbReference type="GO" id="GO:0007155">
    <property type="term" value="P:cell adhesion"/>
    <property type="evidence" value="ECO:0007669"/>
    <property type="project" value="InterPro"/>
</dbReference>
<organism evidence="3 4">
    <name type="scientific">Methylobacterium currus</name>
    <dbReference type="NCBI Taxonomy" id="2051553"/>
    <lineage>
        <taxon>Bacteria</taxon>
        <taxon>Pseudomonadati</taxon>
        <taxon>Pseudomonadota</taxon>
        <taxon>Alphaproteobacteria</taxon>
        <taxon>Hyphomicrobiales</taxon>
        <taxon>Methylobacteriaceae</taxon>
        <taxon>Methylobacterium</taxon>
    </lineage>
</organism>